<evidence type="ECO:0000313" key="3">
    <source>
        <dbReference type="Proteomes" id="UP001270362"/>
    </source>
</evidence>
<organism evidence="2 3">
    <name type="scientific">Podospora appendiculata</name>
    <dbReference type="NCBI Taxonomy" id="314037"/>
    <lineage>
        <taxon>Eukaryota</taxon>
        <taxon>Fungi</taxon>
        <taxon>Dikarya</taxon>
        <taxon>Ascomycota</taxon>
        <taxon>Pezizomycotina</taxon>
        <taxon>Sordariomycetes</taxon>
        <taxon>Sordariomycetidae</taxon>
        <taxon>Sordariales</taxon>
        <taxon>Podosporaceae</taxon>
        <taxon>Podospora</taxon>
    </lineage>
</organism>
<reference evidence="2" key="2">
    <citation type="submission" date="2023-06" db="EMBL/GenBank/DDBJ databases">
        <authorList>
            <consortium name="Lawrence Berkeley National Laboratory"/>
            <person name="Haridas S."/>
            <person name="Hensen N."/>
            <person name="Bonometti L."/>
            <person name="Westerberg I."/>
            <person name="Brannstrom I.O."/>
            <person name="Guillou S."/>
            <person name="Cros-Aarteil S."/>
            <person name="Calhoun S."/>
            <person name="Kuo A."/>
            <person name="Mondo S."/>
            <person name="Pangilinan J."/>
            <person name="Riley R."/>
            <person name="Labutti K."/>
            <person name="Andreopoulos B."/>
            <person name="Lipzen A."/>
            <person name="Chen C."/>
            <person name="Yanf M."/>
            <person name="Daum C."/>
            <person name="Ng V."/>
            <person name="Clum A."/>
            <person name="Steindorff A."/>
            <person name="Ohm R."/>
            <person name="Martin F."/>
            <person name="Silar P."/>
            <person name="Natvig D."/>
            <person name="Lalanne C."/>
            <person name="Gautier V."/>
            <person name="Ament-Velasquez S.L."/>
            <person name="Kruys A."/>
            <person name="Hutchinson M.I."/>
            <person name="Powell A.J."/>
            <person name="Barry K."/>
            <person name="Miller A.N."/>
            <person name="Grigoriev I.V."/>
            <person name="Debuchy R."/>
            <person name="Gladieux P."/>
            <person name="Thoren M.H."/>
            <person name="Johannesson H."/>
        </authorList>
    </citation>
    <scope>NUCLEOTIDE SEQUENCE</scope>
    <source>
        <strain evidence="2">CBS 314.62</strain>
    </source>
</reference>
<dbReference type="AlphaFoldDB" id="A0AAE1CHY9"/>
<evidence type="ECO:0000256" key="1">
    <source>
        <dbReference type="SAM" id="Phobius"/>
    </source>
</evidence>
<evidence type="ECO:0000313" key="2">
    <source>
        <dbReference type="EMBL" id="KAK3695336.1"/>
    </source>
</evidence>
<dbReference type="Proteomes" id="UP001270362">
    <property type="component" value="Unassembled WGS sequence"/>
</dbReference>
<keyword evidence="1" id="KW-0472">Membrane</keyword>
<comment type="caution">
    <text evidence="2">The sequence shown here is derived from an EMBL/GenBank/DDBJ whole genome shotgun (WGS) entry which is preliminary data.</text>
</comment>
<protein>
    <submittedName>
        <fullName evidence="2">Uncharacterized protein</fullName>
    </submittedName>
</protein>
<proteinExistence type="predicted"/>
<reference evidence="2" key="1">
    <citation type="journal article" date="2023" name="Mol. Phylogenet. Evol.">
        <title>Genome-scale phylogeny and comparative genomics of the fungal order Sordariales.</title>
        <authorList>
            <person name="Hensen N."/>
            <person name="Bonometti L."/>
            <person name="Westerberg I."/>
            <person name="Brannstrom I.O."/>
            <person name="Guillou S."/>
            <person name="Cros-Aarteil S."/>
            <person name="Calhoun S."/>
            <person name="Haridas S."/>
            <person name="Kuo A."/>
            <person name="Mondo S."/>
            <person name="Pangilinan J."/>
            <person name="Riley R."/>
            <person name="LaButti K."/>
            <person name="Andreopoulos B."/>
            <person name="Lipzen A."/>
            <person name="Chen C."/>
            <person name="Yan M."/>
            <person name="Daum C."/>
            <person name="Ng V."/>
            <person name="Clum A."/>
            <person name="Steindorff A."/>
            <person name="Ohm R.A."/>
            <person name="Martin F."/>
            <person name="Silar P."/>
            <person name="Natvig D.O."/>
            <person name="Lalanne C."/>
            <person name="Gautier V."/>
            <person name="Ament-Velasquez S.L."/>
            <person name="Kruys A."/>
            <person name="Hutchinson M.I."/>
            <person name="Powell A.J."/>
            <person name="Barry K."/>
            <person name="Miller A.N."/>
            <person name="Grigoriev I.V."/>
            <person name="Debuchy R."/>
            <person name="Gladieux P."/>
            <person name="Hiltunen Thoren M."/>
            <person name="Johannesson H."/>
        </authorList>
    </citation>
    <scope>NUCLEOTIDE SEQUENCE</scope>
    <source>
        <strain evidence="2">CBS 314.62</strain>
    </source>
</reference>
<gene>
    <name evidence="2" type="ORF">B0T22DRAFT_102494</name>
</gene>
<sequence>MANREKPVSRLPFLTCIFCLLVMWEGHQHRRSLKHHPEDDPLFLPTPASVLGLCMSFCMFCWVMVAAFFFQMRRESDSRVGEGRHPPSLKCARCVSDTCMFGVSHSPNGSGPAAVCPVRICAVSLVVCVIPGRSDCSRSLMWRICVANPPIQT</sequence>
<feature type="transmembrane region" description="Helical" evidence="1">
    <location>
        <begin position="7"/>
        <end position="24"/>
    </location>
</feature>
<name>A0AAE1CHY9_9PEZI</name>
<dbReference type="EMBL" id="JAULSO010000001">
    <property type="protein sequence ID" value="KAK3695336.1"/>
    <property type="molecule type" value="Genomic_DNA"/>
</dbReference>
<keyword evidence="1" id="KW-1133">Transmembrane helix</keyword>
<keyword evidence="1" id="KW-0812">Transmembrane</keyword>
<keyword evidence="3" id="KW-1185">Reference proteome</keyword>
<accession>A0AAE1CHY9</accession>
<feature type="transmembrane region" description="Helical" evidence="1">
    <location>
        <begin position="44"/>
        <end position="70"/>
    </location>
</feature>